<feature type="repeat" description="PPR" evidence="3">
    <location>
        <begin position="314"/>
        <end position="348"/>
    </location>
</feature>
<feature type="compositionally biased region" description="Pro residues" evidence="4">
    <location>
        <begin position="34"/>
        <end position="47"/>
    </location>
</feature>
<evidence type="ECO:0000256" key="1">
    <source>
        <dbReference type="ARBA" id="ARBA00007626"/>
    </source>
</evidence>
<feature type="repeat" description="PPR" evidence="3">
    <location>
        <begin position="349"/>
        <end position="383"/>
    </location>
</feature>
<feature type="compositionally biased region" description="Low complexity" evidence="4">
    <location>
        <begin position="1"/>
        <end position="18"/>
    </location>
</feature>
<feature type="compositionally biased region" description="Polar residues" evidence="4">
    <location>
        <begin position="60"/>
        <end position="74"/>
    </location>
</feature>
<dbReference type="InterPro" id="IPR011990">
    <property type="entry name" value="TPR-like_helical_dom_sf"/>
</dbReference>
<dbReference type="Pfam" id="PF13041">
    <property type="entry name" value="PPR_2"/>
    <property type="match status" value="3"/>
</dbReference>
<dbReference type="Proteomes" id="UP001202328">
    <property type="component" value="Unassembled WGS sequence"/>
</dbReference>
<comment type="caution">
    <text evidence="5">The sequence shown here is derived from an EMBL/GenBank/DDBJ whole genome shotgun (WGS) entry which is preliminary data.</text>
</comment>
<evidence type="ECO:0000256" key="3">
    <source>
        <dbReference type="PROSITE-ProRule" id="PRU00708"/>
    </source>
</evidence>
<dbReference type="PANTHER" id="PTHR47941">
    <property type="entry name" value="PENTATRICOPEPTIDE REPEAT-CONTAINING PROTEIN 3, MITOCHONDRIAL"/>
    <property type="match status" value="1"/>
</dbReference>
<feature type="repeat" description="PPR" evidence="3">
    <location>
        <begin position="279"/>
        <end position="313"/>
    </location>
</feature>
<evidence type="ECO:0008006" key="7">
    <source>
        <dbReference type="Google" id="ProtNLM"/>
    </source>
</evidence>
<dbReference type="NCBIfam" id="TIGR00756">
    <property type="entry name" value="PPR"/>
    <property type="match status" value="5"/>
</dbReference>
<evidence type="ECO:0000256" key="4">
    <source>
        <dbReference type="SAM" id="MobiDB-lite"/>
    </source>
</evidence>
<feature type="repeat" description="PPR" evidence="3">
    <location>
        <begin position="244"/>
        <end position="278"/>
    </location>
</feature>
<dbReference type="PROSITE" id="PS51375">
    <property type="entry name" value="PPR"/>
    <property type="match status" value="6"/>
</dbReference>
<evidence type="ECO:0000313" key="6">
    <source>
        <dbReference type="Proteomes" id="UP001202328"/>
    </source>
</evidence>
<comment type="similarity">
    <text evidence="1">Belongs to the PPR family. P subfamily.</text>
</comment>
<keyword evidence="6" id="KW-1185">Reference proteome</keyword>
<name>A0AAD4T6R0_9MAGN</name>
<gene>
    <name evidence="5" type="ORF">MKW98_015290</name>
</gene>
<feature type="repeat" description="PPR" evidence="3">
    <location>
        <begin position="208"/>
        <end position="238"/>
    </location>
</feature>
<feature type="repeat" description="PPR" evidence="3">
    <location>
        <begin position="384"/>
        <end position="418"/>
    </location>
</feature>
<dbReference type="AlphaFoldDB" id="A0AAD4T6R0"/>
<proteinExistence type="inferred from homology"/>
<dbReference type="EMBL" id="JAJJMB010005545">
    <property type="protein sequence ID" value="KAI3938391.1"/>
    <property type="molecule type" value="Genomic_DNA"/>
</dbReference>
<reference evidence="5" key="1">
    <citation type="submission" date="2022-04" db="EMBL/GenBank/DDBJ databases">
        <title>A functionally conserved STORR gene fusion in Papaver species that diverged 16.8 million years ago.</title>
        <authorList>
            <person name="Catania T."/>
        </authorList>
    </citation>
    <scope>NUCLEOTIDE SEQUENCE</scope>
    <source>
        <strain evidence="5">S-188037</strain>
    </source>
</reference>
<accession>A0AAD4T6R0</accession>
<dbReference type="InterPro" id="IPR002885">
    <property type="entry name" value="PPR_rpt"/>
</dbReference>
<evidence type="ECO:0000256" key="2">
    <source>
        <dbReference type="ARBA" id="ARBA00022737"/>
    </source>
</evidence>
<feature type="region of interest" description="Disordered" evidence="4">
    <location>
        <begin position="1"/>
        <end position="74"/>
    </location>
</feature>
<dbReference type="Gene3D" id="1.25.40.10">
    <property type="entry name" value="Tetratricopeptide repeat domain"/>
    <property type="match status" value="4"/>
</dbReference>
<protein>
    <recommendedName>
        <fullName evidence="7">Pentatricopeptide repeat-containing protein</fullName>
    </recommendedName>
</protein>
<dbReference type="SUPFAM" id="SSF101447">
    <property type="entry name" value="Formin homology 2 domain (FH2 domain)"/>
    <property type="match status" value="1"/>
</dbReference>
<organism evidence="5 6">
    <name type="scientific">Papaver atlanticum</name>
    <dbReference type="NCBI Taxonomy" id="357466"/>
    <lineage>
        <taxon>Eukaryota</taxon>
        <taxon>Viridiplantae</taxon>
        <taxon>Streptophyta</taxon>
        <taxon>Embryophyta</taxon>
        <taxon>Tracheophyta</taxon>
        <taxon>Spermatophyta</taxon>
        <taxon>Magnoliopsida</taxon>
        <taxon>Ranunculales</taxon>
        <taxon>Papaveraceae</taxon>
        <taxon>Papaveroideae</taxon>
        <taxon>Papaver</taxon>
    </lineage>
</organism>
<evidence type="ECO:0000313" key="5">
    <source>
        <dbReference type="EMBL" id="KAI3938391.1"/>
    </source>
</evidence>
<sequence>MRKKIPPFLRPLNLLRRNYQTKSHPLPTQQLTSTPPPPPPPPPPPQQPYSVSSDKRTKKNSLQPSPSTKPIFTSRSLTDAKKTFDYILSTSPFPLDTRHNNSLLESYTQVATLDDSISFLAHMRMKQPSFSPDSSTYNVMLCQSCKLHLSFVDDLSIVRKVLDFMAADGFSPGHGTVDLVVRFLCSVGREERAILLVKEFSAKYSPPDIFTYNFLIRHLCKTMSIDSVYGFIDEMRDSFSMKPDIVTYTILIDSVCNRKNLREARRLIGVLGEAGFKSDAFLYNTIMKGYCTLSRGSEVVGVYKEMMEKGIEPDVVTYNTMIFGLSKVGRLDEARKYLSVMAEMGHFPDTVTYTSLMNGMCRKGDAIGALRLLGEMEGMGCEPNSVTYNTLLHGLCKSRLLDKGLELYEVMKSKEMKLEPASYATFVRMLCREDRIAGAYEVYDYVVESKSLTDCAAYEGLENELKWLKKAKAKAQGIA</sequence>
<keyword evidence="2" id="KW-0677">Repeat</keyword>